<evidence type="ECO:0000313" key="2">
    <source>
        <dbReference type="EMBL" id="QSZ33560.1"/>
    </source>
</evidence>
<accession>A0A8A3PEP5</accession>
<gene>
    <name evidence="2" type="ORF">DSL72_005128</name>
</gene>
<feature type="region of interest" description="Disordered" evidence="1">
    <location>
        <begin position="143"/>
        <end position="177"/>
    </location>
</feature>
<proteinExistence type="predicted"/>
<evidence type="ECO:0000256" key="1">
    <source>
        <dbReference type="SAM" id="MobiDB-lite"/>
    </source>
</evidence>
<name>A0A8A3PEP5_9HELO</name>
<protein>
    <submittedName>
        <fullName evidence="2">Uncharacterized protein</fullName>
    </submittedName>
</protein>
<organism evidence="2 3">
    <name type="scientific">Monilinia vaccinii-corymbosi</name>
    <dbReference type="NCBI Taxonomy" id="61207"/>
    <lineage>
        <taxon>Eukaryota</taxon>
        <taxon>Fungi</taxon>
        <taxon>Dikarya</taxon>
        <taxon>Ascomycota</taxon>
        <taxon>Pezizomycotina</taxon>
        <taxon>Leotiomycetes</taxon>
        <taxon>Helotiales</taxon>
        <taxon>Sclerotiniaceae</taxon>
        <taxon>Monilinia</taxon>
    </lineage>
</organism>
<sequence>MSLSKPIRHCPSNCRGCATFAAFGGERFPYQPPGSPLAQCYEYARAAGIIHGPASSTTDLVPAPLSIPARSAKRPVGGPLYPSSAQVSESGGDALVRAAAIARLTAADTGAKAKAKAEVEAEAEIAGYLPQSRVKHAMTSKEPKLDFDLKQPVSTRARARPPQTKSRARPSSPPYTGVNYDVEDPEYPLGHAYIPPGIDLLANDSMFTVTTKSEQHATTFVGRYAMRMYDAYRASGIDMRTYEVRGEWEKLGAKRWIFSLGPDADMGRLNKVLDKGRDAVMAVASEKLNRSDLLREYERTGIAVESKRLGVENAFRDMKKAVEEGRLRDRQSFADGPLNTEAMQRIIQEILAVKFDPLDWEGPDWIGGVASISPLPPRQRPLRVGSGMGGVVTDDENDETACTTYVRLAPMKQMDFSWYQRQDVNDIPVHQWPHCMRWVMSDGRIRDFSMQEIYDSLNAKLSLLKESYMFENSAANFASRVVWSQWRKMAKEMINFEWFWDEDKRILVQGYSGHHDYEKDCDWIDEQMDNWKGYVQDELEANRKAVKSGSLTKKEARCAMMGEHLLRQWKEGPGIMVSRTPSDARWEGCILGPHTTDGASHINYLNARIAFATRQREEIERMWVKGAAAEEALASRRELIEYIDVLEALNDDIGEQNRREETGLSPIFKDKDTRKQVNEWGRECREKMRLWDKEAQEEG</sequence>
<reference evidence="2" key="1">
    <citation type="submission" date="2020-10" db="EMBL/GenBank/DDBJ databases">
        <title>Genome Sequence of Monilinia vaccinii-corymbosi Sheds Light on Mummy Berry Disease Infection of Blueberry and Mating Type.</title>
        <authorList>
            <person name="Yow A.G."/>
            <person name="Zhang Y."/>
            <person name="Bansal K."/>
            <person name="Eacker S.M."/>
            <person name="Sullivan S."/>
            <person name="Liachko I."/>
            <person name="Cubeta M.A."/>
            <person name="Rollins J.A."/>
            <person name="Ashrafi H."/>
        </authorList>
    </citation>
    <scope>NUCLEOTIDE SEQUENCE</scope>
    <source>
        <strain evidence="2">RL-1</strain>
    </source>
</reference>
<dbReference type="EMBL" id="CP063408">
    <property type="protein sequence ID" value="QSZ33560.1"/>
    <property type="molecule type" value="Genomic_DNA"/>
</dbReference>
<dbReference type="OrthoDB" id="3516260at2759"/>
<evidence type="ECO:0000313" key="3">
    <source>
        <dbReference type="Proteomes" id="UP000672032"/>
    </source>
</evidence>
<dbReference type="AlphaFoldDB" id="A0A8A3PEP5"/>
<keyword evidence="3" id="KW-1185">Reference proteome</keyword>
<dbReference type="Proteomes" id="UP000672032">
    <property type="component" value="Chromosome 4"/>
</dbReference>